<reference evidence="1 2" key="1">
    <citation type="submission" date="2016-03" db="EMBL/GenBank/DDBJ databases">
        <title>Draft Genome Sequence of the Strain BR 10245 (Bradyrhizobium sp.) isolated from nodules of Centrolobium paraense.</title>
        <authorList>
            <person name="Simoes-Araujo J.L.Sr."/>
            <person name="Barauna A.C."/>
            <person name="Silva K."/>
            <person name="Zilli J.E."/>
        </authorList>
    </citation>
    <scope>NUCLEOTIDE SEQUENCE [LARGE SCALE GENOMIC DNA]</scope>
    <source>
        <strain evidence="1 2">BR 10245</strain>
    </source>
</reference>
<proteinExistence type="predicted"/>
<name>A0A176YGJ2_9BRAD</name>
<gene>
    <name evidence="1" type="ORF">AYJ54_00540</name>
</gene>
<dbReference type="STRING" id="1505087.AYJ54_00540"/>
<dbReference type="Proteomes" id="UP000076959">
    <property type="component" value="Unassembled WGS sequence"/>
</dbReference>
<dbReference type="EMBL" id="LUUB01000079">
    <property type="protein sequence ID" value="OAF05427.1"/>
    <property type="molecule type" value="Genomic_DNA"/>
</dbReference>
<dbReference type="AlphaFoldDB" id="A0A176YGJ2"/>
<comment type="caution">
    <text evidence="1">The sequence shown here is derived from an EMBL/GenBank/DDBJ whole genome shotgun (WGS) entry which is preliminary data.</text>
</comment>
<accession>A0A176YGJ2</accession>
<dbReference type="RefSeq" id="WP_063703499.1">
    <property type="nucleotide sequence ID" value="NZ_LUUB01000079.1"/>
</dbReference>
<evidence type="ECO:0000313" key="1">
    <source>
        <dbReference type="EMBL" id="OAF05427.1"/>
    </source>
</evidence>
<protein>
    <submittedName>
        <fullName evidence="1">Uncharacterized protein</fullName>
    </submittedName>
</protein>
<organism evidence="1 2">
    <name type="scientific">Bradyrhizobium centrolobii</name>
    <dbReference type="NCBI Taxonomy" id="1505087"/>
    <lineage>
        <taxon>Bacteria</taxon>
        <taxon>Pseudomonadati</taxon>
        <taxon>Pseudomonadota</taxon>
        <taxon>Alphaproteobacteria</taxon>
        <taxon>Hyphomicrobiales</taxon>
        <taxon>Nitrobacteraceae</taxon>
        <taxon>Bradyrhizobium</taxon>
    </lineage>
</organism>
<sequence>MSDIEPHAQQPTLQQIDAACRMMVGADWDGLDDREKLFARKQASRWFDALQIACRTPAECVTALEIAQTMFEQTHEEPWEQGMTDTQAIYLEESEALLQKFDVRPK</sequence>
<keyword evidence="2" id="KW-1185">Reference proteome</keyword>
<evidence type="ECO:0000313" key="2">
    <source>
        <dbReference type="Proteomes" id="UP000076959"/>
    </source>
</evidence>